<accession>A0A1I7WTV6</accession>
<dbReference type="Proteomes" id="UP000095283">
    <property type="component" value="Unplaced"/>
</dbReference>
<name>A0A1I7WTV6_HETBA</name>
<proteinExistence type="predicted"/>
<protein>
    <submittedName>
        <fullName evidence="2">Centrosomal protein of 70 kDa</fullName>
    </submittedName>
</protein>
<reference evidence="2" key="1">
    <citation type="submission" date="2016-11" db="UniProtKB">
        <authorList>
            <consortium name="WormBaseParasite"/>
        </authorList>
    </citation>
    <scope>IDENTIFICATION</scope>
</reference>
<dbReference type="AlphaFoldDB" id="A0A1I7WTV6"/>
<sequence>MLHRNRFNNGQESKNRFQVRATSMEYRQRLEALQKLKPLVIAIEKYLDQLNICLNNGENYVSSQDSLVQEKYICFKILEKLKAILENIKHELEHETLKRKDISSDKLNELLSTTKSTEEQLESLDLIMDDMAPLTVPRIEIQSLYKILEDVKHILDYLNMTSQQASLEKIPLNDAVDEARLAKTKKGKGKTQKSADDGVVMENVESLREKLIRLKDNIMPKVCDLLRETALPDE</sequence>
<evidence type="ECO:0000313" key="2">
    <source>
        <dbReference type="WBParaSite" id="Hba_08615"/>
    </source>
</evidence>
<keyword evidence="1" id="KW-1185">Reference proteome</keyword>
<evidence type="ECO:0000313" key="1">
    <source>
        <dbReference type="Proteomes" id="UP000095283"/>
    </source>
</evidence>
<dbReference type="WBParaSite" id="Hba_08615">
    <property type="protein sequence ID" value="Hba_08615"/>
    <property type="gene ID" value="Hba_08615"/>
</dbReference>
<organism evidence="1 2">
    <name type="scientific">Heterorhabditis bacteriophora</name>
    <name type="common">Entomopathogenic nematode worm</name>
    <dbReference type="NCBI Taxonomy" id="37862"/>
    <lineage>
        <taxon>Eukaryota</taxon>
        <taxon>Metazoa</taxon>
        <taxon>Ecdysozoa</taxon>
        <taxon>Nematoda</taxon>
        <taxon>Chromadorea</taxon>
        <taxon>Rhabditida</taxon>
        <taxon>Rhabditina</taxon>
        <taxon>Rhabditomorpha</taxon>
        <taxon>Strongyloidea</taxon>
        <taxon>Heterorhabditidae</taxon>
        <taxon>Heterorhabditis</taxon>
    </lineage>
</organism>